<organism evidence="1 2">
    <name type="scientific">Gossypium barbadense</name>
    <name type="common">Sea Island cotton</name>
    <name type="synonym">Hibiscus barbadensis</name>
    <dbReference type="NCBI Taxonomy" id="3634"/>
    <lineage>
        <taxon>Eukaryota</taxon>
        <taxon>Viridiplantae</taxon>
        <taxon>Streptophyta</taxon>
        <taxon>Embryophyta</taxon>
        <taxon>Tracheophyta</taxon>
        <taxon>Spermatophyta</taxon>
        <taxon>Magnoliopsida</taxon>
        <taxon>eudicotyledons</taxon>
        <taxon>Gunneridae</taxon>
        <taxon>Pentapetalae</taxon>
        <taxon>rosids</taxon>
        <taxon>malvids</taxon>
        <taxon>Malvales</taxon>
        <taxon>Malvaceae</taxon>
        <taxon>Malvoideae</taxon>
        <taxon>Gossypium</taxon>
    </lineage>
</organism>
<evidence type="ECO:0000313" key="2">
    <source>
        <dbReference type="Proteomes" id="UP000239757"/>
    </source>
</evidence>
<reference evidence="1 2" key="1">
    <citation type="submission" date="2015-01" db="EMBL/GenBank/DDBJ databases">
        <title>Genome of allotetraploid Gossypium barbadense reveals genomic plasticity and fiber elongation in cotton evolution.</title>
        <authorList>
            <person name="Chen X."/>
            <person name="Liu X."/>
            <person name="Zhao B."/>
            <person name="Zheng H."/>
            <person name="Hu Y."/>
            <person name="Lu G."/>
            <person name="Yang C."/>
            <person name="Chen J."/>
            <person name="Shan C."/>
            <person name="Zhang L."/>
            <person name="Zhou Y."/>
            <person name="Wang L."/>
            <person name="Guo W."/>
            <person name="Bai Y."/>
            <person name="Ruan J."/>
            <person name="Shangguan X."/>
            <person name="Mao Y."/>
            <person name="Jiang J."/>
            <person name="Zhu Y."/>
            <person name="Lei J."/>
            <person name="Kang H."/>
            <person name="Chen S."/>
            <person name="He X."/>
            <person name="Wang R."/>
            <person name="Wang Y."/>
            <person name="Chen J."/>
            <person name="Wang L."/>
            <person name="Yu S."/>
            <person name="Wang B."/>
            <person name="Wei J."/>
            <person name="Song S."/>
            <person name="Lu X."/>
            <person name="Gao Z."/>
            <person name="Gu W."/>
            <person name="Deng X."/>
            <person name="Ma D."/>
            <person name="Wang S."/>
            <person name="Liang W."/>
            <person name="Fang L."/>
            <person name="Cai C."/>
            <person name="Zhu X."/>
            <person name="Zhou B."/>
            <person name="Zhang Y."/>
            <person name="Chen Z."/>
            <person name="Xu S."/>
            <person name="Zhu R."/>
            <person name="Wang S."/>
            <person name="Zhang T."/>
            <person name="Zhao G."/>
        </authorList>
    </citation>
    <scope>NUCLEOTIDE SEQUENCE [LARGE SCALE GENOMIC DNA]</scope>
    <source>
        <strain evidence="2">cv. Xinhai21</strain>
        <tissue evidence="1">Leaf</tissue>
    </source>
</reference>
<protein>
    <submittedName>
        <fullName evidence="1">Uncharacterized protein</fullName>
    </submittedName>
</protein>
<gene>
    <name evidence="1" type="ORF">GOBAR_AA34988</name>
</gene>
<dbReference type="EMBL" id="KZ669289">
    <property type="protein sequence ID" value="PPR85702.1"/>
    <property type="molecule type" value="Genomic_DNA"/>
</dbReference>
<proteinExistence type="predicted"/>
<dbReference type="Proteomes" id="UP000239757">
    <property type="component" value="Unassembled WGS sequence"/>
</dbReference>
<sequence length="485" mass="51948">MAPRLLHIPKYRKRCYKSSGSLSQVPPLLEQEPPAPWAFGRTGASGTIGNLGRRWCRSIRTLLLGRAGALDTIGASCTISTLVLGCAEASGTISTLVVLEPRAPLALDRARALAPSQPRPLVVREPRIPSALGRTGASGTIGTLVIGHGGALDTIGNLGPWIYGSLRHHQYPRPLLVQEPRTPSALGRVGASDPSAPWCLDGTIGNLGPWSCGSLEHHRQPRPLVVREPRHHRQPRLLVVREPRAPPAPWCLVMGEPQTPSATFSLGCMEASDTIDNLGLWSCGSLEHYRPLVVWEPRTPSATLCLDVLEPRTPSALGRARASGTIGNLGPWSWESLGTIGNLGPWSCGSLEHHRHLGAWMCGSLGHHRHFGAWMCGSLGQHRQPRPLVVREPRAPSAVGCAGASGTIGNLGPWSCESLGHHRQPRTLALGRARASGPSAPKPLVVWEPRVPSAPWCIGCAGGSSTKANFGPPLVQKRWHHKVYG</sequence>
<dbReference type="AlphaFoldDB" id="A0A2P5W3J9"/>
<evidence type="ECO:0000313" key="1">
    <source>
        <dbReference type="EMBL" id="PPR85702.1"/>
    </source>
</evidence>
<dbReference type="OrthoDB" id="10613081at2759"/>
<name>A0A2P5W3J9_GOSBA</name>
<accession>A0A2P5W3J9</accession>